<dbReference type="InterPro" id="IPR036365">
    <property type="entry name" value="PGBD-like_sf"/>
</dbReference>
<comment type="caution">
    <text evidence="2">The sequence shown here is derived from an EMBL/GenBank/DDBJ whole genome shotgun (WGS) entry which is preliminary data.</text>
</comment>
<dbReference type="RefSeq" id="WP_345421778.1">
    <property type="nucleotide sequence ID" value="NZ_AP031496.1"/>
</dbReference>
<protein>
    <recommendedName>
        <fullName evidence="1">Peptidoglycan binding-like domain-containing protein</fullName>
    </recommendedName>
</protein>
<proteinExistence type="predicted"/>
<dbReference type="SUPFAM" id="SSF47090">
    <property type="entry name" value="PGBD-like"/>
    <property type="match status" value="1"/>
</dbReference>
<dbReference type="EMBL" id="BAABLX010000017">
    <property type="protein sequence ID" value="GAA4943350.1"/>
    <property type="molecule type" value="Genomic_DNA"/>
</dbReference>
<keyword evidence="3" id="KW-1185">Reference proteome</keyword>
<accession>A0AAV3U2V2</accession>
<evidence type="ECO:0000313" key="3">
    <source>
        <dbReference type="Proteomes" id="UP001409585"/>
    </source>
</evidence>
<reference evidence="3" key="1">
    <citation type="journal article" date="2019" name="Int. J. Syst. Evol. Microbiol.">
        <title>The Global Catalogue of Microorganisms (GCM) 10K type strain sequencing project: providing services to taxonomists for standard genome sequencing and annotation.</title>
        <authorList>
            <consortium name="The Broad Institute Genomics Platform"/>
            <consortium name="The Broad Institute Genome Sequencing Center for Infectious Disease"/>
            <person name="Wu L."/>
            <person name="Ma J."/>
        </authorList>
    </citation>
    <scope>NUCLEOTIDE SEQUENCE [LARGE SCALE GENOMIC DNA]</scope>
    <source>
        <strain evidence="3">JCM 19134</strain>
    </source>
</reference>
<dbReference type="Pfam" id="PF01471">
    <property type="entry name" value="PG_binding_1"/>
    <property type="match status" value="1"/>
</dbReference>
<dbReference type="AlphaFoldDB" id="A0AAV3U2V2"/>
<evidence type="ECO:0000313" key="2">
    <source>
        <dbReference type="EMBL" id="GAA4943350.1"/>
    </source>
</evidence>
<sequence length="272" mass="29690">MAIDFNNVPSYIKKEINPPSKTLKRGSKGRAVKQVQEWLQYHRCPTAIDGKFGPATANCVKDFQTAFNLSATGKVEKATWQALVNPMSLSLAPPSIGPKEAAASTVANVAKQHVAHNPIEIGGANCGPWVRLYCEGNDGPHWAWCAGFASFIMQQAYFYRNEPTPIKGSVSCDSLAAQAKAKKLFISKRKLSAGSVDWQDFKGACIFLRRRTASDWTHAGIATVSEGKGNSLVFSTIEGNTNDEGHREGFEACERKRSLSGTHYDFIAFDAI</sequence>
<organism evidence="2 3">
    <name type="scientific">Halioxenophilus aromaticivorans</name>
    <dbReference type="NCBI Taxonomy" id="1306992"/>
    <lineage>
        <taxon>Bacteria</taxon>
        <taxon>Pseudomonadati</taxon>
        <taxon>Pseudomonadota</taxon>
        <taxon>Gammaproteobacteria</taxon>
        <taxon>Alteromonadales</taxon>
        <taxon>Alteromonadaceae</taxon>
        <taxon>Halioxenophilus</taxon>
    </lineage>
</organism>
<feature type="domain" description="Peptidoglycan binding-like" evidence="1">
    <location>
        <begin position="29"/>
        <end position="83"/>
    </location>
</feature>
<dbReference type="InterPro" id="IPR002477">
    <property type="entry name" value="Peptidoglycan-bd-like"/>
</dbReference>
<dbReference type="InterPro" id="IPR036366">
    <property type="entry name" value="PGBDSf"/>
</dbReference>
<dbReference type="Gene3D" id="1.10.101.10">
    <property type="entry name" value="PGBD-like superfamily/PGBD"/>
    <property type="match status" value="1"/>
</dbReference>
<evidence type="ECO:0000259" key="1">
    <source>
        <dbReference type="Pfam" id="PF01471"/>
    </source>
</evidence>
<gene>
    <name evidence="2" type="ORF">GCM10025791_22610</name>
</gene>
<dbReference type="Proteomes" id="UP001409585">
    <property type="component" value="Unassembled WGS sequence"/>
</dbReference>
<name>A0AAV3U2V2_9ALTE</name>